<gene>
    <name evidence="2" type="ORF">FTV88_2357</name>
</gene>
<dbReference type="SUPFAM" id="SSF82866">
    <property type="entry name" value="Multidrug efflux transporter AcrB transmembrane domain"/>
    <property type="match status" value="2"/>
</dbReference>
<reference evidence="3" key="1">
    <citation type="submission" date="2019-11" db="EMBL/GenBank/DDBJ databases">
        <title>Genome sequence of Heliorestis convoluta strain HH, an alkaliphilic and minimalistic phototrophic bacterium from a soda lake in Egypt.</title>
        <authorList>
            <person name="Dewey E.D."/>
            <person name="Stokes L.M."/>
            <person name="Burchell B.M."/>
            <person name="Shaffer K.N."/>
            <person name="Huntington A.M."/>
            <person name="Baker J.M."/>
            <person name="Nadendla S."/>
            <person name="Giglio M.G."/>
            <person name="Touchman J.W."/>
            <person name="Blankenship R.E."/>
            <person name="Madigan M.T."/>
            <person name="Sattley W.M."/>
        </authorList>
    </citation>
    <scope>NUCLEOTIDE SEQUENCE [LARGE SCALE GENOMIC DNA]</scope>
    <source>
        <strain evidence="3">HH</strain>
    </source>
</reference>
<feature type="transmembrane region" description="Helical" evidence="1">
    <location>
        <begin position="869"/>
        <end position="889"/>
    </location>
</feature>
<dbReference type="SUPFAM" id="SSF82693">
    <property type="entry name" value="Multidrug efflux transporter AcrB pore domain, PN1, PN2, PC1 and PC2 subdomains"/>
    <property type="match status" value="2"/>
</dbReference>
<dbReference type="InterPro" id="IPR027463">
    <property type="entry name" value="AcrB_DN_DC_subdom"/>
</dbReference>
<dbReference type="PANTHER" id="PTHR32063">
    <property type="match status" value="1"/>
</dbReference>
<name>A0A5Q2N7J0_9FIRM</name>
<feature type="transmembrane region" description="Helical" evidence="1">
    <location>
        <begin position="358"/>
        <end position="378"/>
    </location>
</feature>
<feature type="transmembrane region" description="Helical" evidence="1">
    <location>
        <begin position="429"/>
        <end position="449"/>
    </location>
</feature>
<dbReference type="Gene3D" id="3.30.70.1320">
    <property type="entry name" value="Multidrug efflux transporter AcrB pore domain like"/>
    <property type="match status" value="1"/>
</dbReference>
<dbReference type="SUPFAM" id="SSF82714">
    <property type="entry name" value="Multidrug efflux transporter AcrB TolC docking domain, DN and DC subdomains"/>
    <property type="match status" value="2"/>
</dbReference>
<dbReference type="Gene3D" id="3.30.70.1440">
    <property type="entry name" value="Multidrug efflux transporter AcrB pore domain"/>
    <property type="match status" value="1"/>
</dbReference>
<feature type="transmembrane region" description="Helical" evidence="1">
    <location>
        <begin position="332"/>
        <end position="351"/>
    </location>
</feature>
<evidence type="ECO:0000256" key="1">
    <source>
        <dbReference type="SAM" id="Phobius"/>
    </source>
</evidence>
<protein>
    <submittedName>
        <fullName evidence="2">Efflux RND transporter permease subunit</fullName>
    </submittedName>
</protein>
<dbReference type="Pfam" id="PF00873">
    <property type="entry name" value="ACR_tran"/>
    <property type="match status" value="1"/>
</dbReference>
<feature type="transmembrane region" description="Helical" evidence="1">
    <location>
        <begin position="895"/>
        <end position="916"/>
    </location>
</feature>
<feature type="transmembrane region" description="Helical" evidence="1">
    <location>
        <begin position="975"/>
        <end position="998"/>
    </location>
</feature>
<organism evidence="2 3">
    <name type="scientific">Heliorestis convoluta</name>
    <dbReference type="NCBI Taxonomy" id="356322"/>
    <lineage>
        <taxon>Bacteria</taxon>
        <taxon>Bacillati</taxon>
        <taxon>Bacillota</taxon>
        <taxon>Clostridia</taxon>
        <taxon>Eubacteriales</taxon>
        <taxon>Heliobacteriaceae</taxon>
        <taxon>Heliorestis</taxon>
    </lineage>
</organism>
<dbReference type="KEGG" id="hcv:FTV88_2357"/>
<proteinExistence type="predicted"/>
<sequence length="1030" mass="114838">MDKYIQLILRQKVIIYMCTLLLFVAGVGSLLTFDRNLTPEANLPGIRVLVAGGSLPPEEMEDKVTEPIEKEIESLNGVERFSSSTSTGRASIYIRAYEDKGEEVRQEVQSIVSQLRNRFPAEITTVEVVQDSYSMDWLMSLSMKGEDLPMLFSLAHTRIKDRIEEISQVKRVDVMEANVSNKIDVSLDPLKLSLYQLTPLDVINQLRNSNVKQSIGLLRNDGFDTVIEIDRSFYSVQQIGETMIQTSRGNVALKDLATVENLRGQSIDAFFVYQDMPYLQLIVYKSAGGDIIKISEEVRAVIAELNAEAEGLYELAPLMDGADFIRSSLSNLTRDLAIGGILAVLVLFIFLQNWRVTLVIATTIPLSMLMTFIGMKIGGYNIDLITLLSLSLSIGLIVDAAIVVLESIYAFREKGEKLTKSIVLGAREVITPVFTSQLTVIIVFLPLVLANIGGTDMQPIMITLAFTVTVAIVSATLSAFIFVPVYARSFLSTDRSKGQSENRMHKMIVGSLEKTLTLALRHRWKTVIIAFSVFFLSITLWGMGFVKSTVQMPIDSSYMRIALIMPPGTKVEESLSAAREAEALISELSEVERIYIDSRSSHSYLHMLIKSKKEVKFDNDELMDRMNLLLDTVKGPERVEVGFGSGDDSIMVSFEITGRDMQELESLSNKLETLMDSLPQVMRNPRSDFEEGIDKLVFFPDDQALIRFDVMADTLTRSLSYYMGEHTVTTMTIDDIDIDVKVQYRDSAMQHPDQFRNLLIANRQGDLIPLDQLGQWQVTKTPQVIQRSMGDRIITVSAELVGTDLGAAGRAIEERLHELQAPEGYRISPSGALKQQAETVTGTIYAFLGTIFLIYLIMVAQFRRLSHPFIILLTLPMAVIGVVFGLIVTQRPINPLGYVGLIMLAGIVVSNAILLIDRINRLRSRGWALEEAIVESARNRVRPILMTALTAILALLPLGLGLSEGSDLQTSLATVVIFGLAFHTAVTLILVPVLYSLFDGMNQRFSSFWKKLWRRKRPPAKKSDSSSLKV</sequence>
<dbReference type="PRINTS" id="PR00702">
    <property type="entry name" value="ACRIFLAVINRP"/>
</dbReference>
<feature type="transmembrane region" description="Helical" evidence="1">
    <location>
        <begin position="461"/>
        <end position="487"/>
    </location>
</feature>
<dbReference type="InterPro" id="IPR001036">
    <property type="entry name" value="Acrflvin-R"/>
</dbReference>
<dbReference type="AlphaFoldDB" id="A0A5Q2N7J0"/>
<evidence type="ECO:0000313" key="2">
    <source>
        <dbReference type="EMBL" id="QGG48455.1"/>
    </source>
</evidence>
<feature type="transmembrane region" description="Helical" evidence="1">
    <location>
        <begin position="944"/>
        <end position="963"/>
    </location>
</feature>
<dbReference type="Gene3D" id="3.30.2090.10">
    <property type="entry name" value="Multidrug efflux transporter AcrB TolC docking domain, DN and DC subdomains"/>
    <property type="match status" value="2"/>
</dbReference>
<keyword evidence="1" id="KW-0812">Transmembrane</keyword>
<feature type="transmembrane region" description="Helical" evidence="1">
    <location>
        <begin position="384"/>
        <end position="408"/>
    </location>
</feature>
<feature type="transmembrane region" description="Helical" evidence="1">
    <location>
        <begin position="527"/>
        <end position="546"/>
    </location>
</feature>
<dbReference type="PANTHER" id="PTHR32063:SF0">
    <property type="entry name" value="SWARMING MOTILITY PROTEIN SWRC"/>
    <property type="match status" value="1"/>
</dbReference>
<keyword evidence="1" id="KW-0472">Membrane</keyword>
<dbReference type="OrthoDB" id="9757876at2"/>
<keyword evidence="3" id="KW-1185">Reference proteome</keyword>
<feature type="transmembrane region" description="Helical" evidence="1">
    <location>
        <begin position="844"/>
        <end position="862"/>
    </location>
</feature>
<dbReference type="GO" id="GO:0005886">
    <property type="term" value="C:plasma membrane"/>
    <property type="evidence" value="ECO:0007669"/>
    <property type="project" value="TreeGrafter"/>
</dbReference>
<dbReference type="Gene3D" id="1.20.1640.10">
    <property type="entry name" value="Multidrug efflux transporter AcrB transmembrane domain"/>
    <property type="match status" value="2"/>
</dbReference>
<dbReference type="EMBL" id="CP045875">
    <property type="protein sequence ID" value="QGG48455.1"/>
    <property type="molecule type" value="Genomic_DNA"/>
</dbReference>
<evidence type="ECO:0000313" key="3">
    <source>
        <dbReference type="Proteomes" id="UP000366051"/>
    </source>
</evidence>
<dbReference type="Proteomes" id="UP000366051">
    <property type="component" value="Chromosome"/>
</dbReference>
<accession>A0A5Q2N7J0</accession>
<feature type="transmembrane region" description="Helical" evidence="1">
    <location>
        <begin position="13"/>
        <end position="33"/>
    </location>
</feature>
<keyword evidence="1" id="KW-1133">Transmembrane helix</keyword>
<dbReference type="GO" id="GO:0042910">
    <property type="term" value="F:xenobiotic transmembrane transporter activity"/>
    <property type="evidence" value="ECO:0007669"/>
    <property type="project" value="TreeGrafter"/>
</dbReference>
<dbReference type="Gene3D" id="3.30.70.1430">
    <property type="entry name" value="Multidrug efflux transporter AcrB pore domain"/>
    <property type="match status" value="2"/>
</dbReference>
<dbReference type="RefSeq" id="WP_153725629.1">
    <property type="nucleotide sequence ID" value="NZ_CP045875.1"/>
</dbReference>